<gene>
    <name evidence="3" type="ORF">IDM48_10490</name>
</gene>
<dbReference type="InterPro" id="IPR023346">
    <property type="entry name" value="Lysozyme-like_dom_sf"/>
</dbReference>
<accession>A0A7H2BJB8</accession>
<dbReference type="Proteomes" id="UP000516421">
    <property type="component" value="Chromosome"/>
</dbReference>
<dbReference type="InterPro" id="IPR008258">
    <property type="entry name" value="Transglycosylase_SLT_dom_1"/>
</dbReference>
<evidence type="ECO:0000256" key="1">
    <source>
        <dbReference type="SAM" id="MobiDB-lite"/>
    </source>
</evidence>
<proteinExistence type="predicted"/>
<reference evidence="3 4" key="1">
    <citation type="submission" date="2020-09" db="EMBL/GenBank/DDBJ databases">
        <title>Investigation of environmental microbe.</title>
        <authorList>
            <person name="Ou Y."/>
            <person name="Kang Q."/>
        </authorList>
    </citation>
    <scope>NUCLEOTIDE SEQUENCE [LARGE SCALE GENOMIC DNA]</scope>
    <source>
        <strain evidence="3 4">KJZ-9</strain>
    </source>
</reference>
<dbReference type="Gene3D" id="1.10.530.10">
    <property type="match status" value="1"/>
</dbReference>
<organism evidence="3 4">
    <name type="scientific">Rothia amarae</name>
    <dbReference type="NCBI Taxonomy" id="169480"/>
    <lineage>
        <taxon>Bacteria</taxon>
        <taxon>Bacillati</taxon>
        <taxon>Actinomycetota</taxon>
        <taxon>Actinomycetes</taxon>
        <taxon>Micrococcales</taxon>
        <taxon>Micrococcaceae</taxon>
        <taxon>Rothia</taxon>
    </lineage>
</organism>
<dbReference type="CDD" id="cd00254">
    <property type="entry name" value="LT-like"/>
    <property type="match status" value="1"/>
</dbReference>
<dbReference type="AlphaFoldDB" id="A0A7H2BJB8"/>
<keyword evidence="4" id="KW-1185">Reference proteome</keyword>
<name>A0A7H2BJB8_9MICC</name>
<dbReference type="RefSeq" id="WP_190617346.1">
    <property type="nucleotide sequence ID" value="NZ_CP061538.1"/>
</dbReference>
<dbReference type="PANTHER" id="PTHR37423">
    <property type="entry name" value="SOLUBLE LYTIC MUREIN TRANSGLYCOSYLASE-RELATED"/>
    <property type="match status" value="1"/>
</dbReference>
<evidence type="ECO:0000259" key="2">
    <source>
        <dbReference type="Pfam" id="PF01464"/>
    </source>
</evidence>
<dbReference type="PANTHER" id="PTHR37423:SF2">
    <property type="entry name" value="MEMBRANE-BOUND LYTIC MUREIN TRANSGLYCOSYLASE C"/>
    <property type="match status" value="1"/>
</dbReference>
<dbReference type="SUPFAM" id="SSF53955">
    <property type="entry name" value="Lysozyme-like"/>
    <property type="match status" value="1"/>
</dbReference>
<sequence length="232" mass="25065">MTQRHPEPESDASQSTQTSTSQVASTVAQGSRRNPALRIGAGILAHWQVLASGLLLGAGVIGLHETYEDYCGRTDLTYAPNEVRDAIELASEESGFRTGIIASQVETESDWRTGASSHAGAKGLAQFTDETWAMYGQGDPTDPSASIAAQGRYLGYLKERLAPFAHNDDELLRVVLAGYNAGPAAVEEYKGIPPFGETQAYVTKITELADTKYKVTCDPDPQFSKEKLHTIR</sequence>
<dbReference type="KEGG" id="rama:IDM48_10490"/>
<feature type="domain" description="Transglycosylase SLT" evidence="2">
    <location>
        <begin position="90"/>
        <end position="196"/>
    </location>
</feature>
<feature type="region of interest" description="Disordered" evidence="1">
    <location>
        <begin position="1"/>
        <end position="31"/>
    </location>
</feature>
<evidence type="ECO:0000313" key="3">
    <source>
        <dbReference type="EMBL" id="QNV39764.1"/>
    </source>
</evidence>
<dbReference type="Pfam" id="PF01464">
    <property type="entry name" value="SLT"/>
    <property type="match status" value="1"/>
</dbReference>
<feature type="compositionally biased region" description="Low complexity" evidence="1">
    <location>
        <begin position="12"/>
        <end position="29"/>
    </location>
</feature>
<protein>
    <submittedName>
        <fullName evidence="3">Lytic transglycosylase domain-containing protein</fullName>
    </submittedName>
</protein>
<dbReference type="EMBL" id="CP061538">
    <property type="protein sequence ID" value="QNV39764.1"/>
    <property type="molecule type" value="Genomic_DNA"/>
</dbReference>
<evidence type="ECO:0000313" key="4">
    <source>
        <dbReference type="Proteomes" id="UP000516421"/>
    </source>
</evidence>